<proteinExistence type="predicted"/>
<dbReference type="Proteomes" id="UP000628560">
    <property type="component" value="Unassembled WGS sequence"/>
</dbReference>
<dbReference type="EMBL" id="JADIXP010000015">
    <property type="protein sequence ID" value="MBF4180108.1"/>
    <property type="molecule type" value="Genomic_DNA"/>
</dbReference>
<evidence type="ECO:0000313" key="1">
    <source>
        <dbReference type="EMBL" id="MBF4180108.1"/>
    </source>
</evidence>
<name>A0ABD4KFD0_9ENTR</name>
<comment type="caution">
    <text evidence="1">The sequence shown here is derived from an EMBL/GenBank/DDBJ whole genome shotgun (WGS) entry which is preliminary data.</text>
</comment>
<accession>A0ABD4KFD0</accession>
<organism evidence="1 2">
    <name type="scientific">Lelliottia nimipressuralis</name>
    <dbReference type="NCBI Taxonomy" id="69220"/>
    <lineage>
        <taxon>Bacteria</taxon>
        <taxon>Pseudomonadati</taxon>
        <taxon>Pseudomonadota</taxon>
        <taxon>Gammaproteobacteria</taxon>
        <taxon>Enterobacterales</taxon>
        <taxon>Enterobacteriaceae</taxon>
        <taxon>Lelliottia</taxon>
    </lineage>
</organism>
<dbReference type="RefSeq" id="WP_194514183.1">
    <property type="nucleotide sequence ID" value="NZ_JADIXP010000015.1"/>
</dbReference>
<evidence type="ECO:0000313" key="2">
    <source>
        <dbReference type="Proteomes" id="UP000628560"/>
    </source>
</evidence>
<sequence length="320" mass="36373">MGAILYSERDTQTVRSRINIQDVYCAIKTNGVTGFSNQREAWIENGDSTGAISSTNAMMMMENGENEIILEIGALGWFSDKLISTEERARFSPQAECSLDLVRTVKQNETTLSSIKVTINERGIPEAQADSEHPIVQRETVAEQAIPGFIDPNYFDETYFPKGMKVYQFSQKITVKGLPEWVWTRATPFNGSDEQLQKLKAAYSEMAEIISSGDRARLKDFDSEALNIWSATTHENEDDILLSLYTKEELEGKRIKILPIVWDNYAIRVMNKGRMIQLYNKSKPLYSPLTYTYYSENKDKMMGSYAPIFSLINGKFIPVI</sequence>
<reference evidence="1 2" key="1">
    <citation type="submission" date="2020-11" db="EMBL/GenBank/DDBJ databases">
        <title>Identification of Lelliottia nimipressuralis from Wound Infection by Whole Genome-Based Bacterial Identification.</title>
        <authorList>
            <person name="Navarathna D.H."/>
            <person name="Choi H."/>
            <person name="Jinadatha C."/>
            <person name="Chatterjee P."/>
            <person name="Hwang M."/>
        </authorList>
    </citation>
    <scope>NUCLEOTIDE SEQUENCE [LARGE SCALE GENOMIC DNA]</scope>
    <source>
        <strain evidence="1 2">DN2020</strain>
    </source>
</reference>
<protein>
    <submittedName>
        <fullName evidence="1">Uncharacterized protein</fullName>
    </submittedName>
</protein>
<dbReference type="AlphaFoldDB" id="A0ABD4KFD0"/>
<gene>
    <name evidence="1" type="ORF">ISP11_19755</name>
</gene>